<dbReference type="InParanoid" id="A0A0C2WP08"/>
<proteinExistence type="predicted"/>
<accession>A0A0C2WP08</accession>
<dbReference type="HOGENOM" id="CLU_949858_0_0_1"/>
<reference evidence="3 4" key="1">
    <citation type="submission" date="2014-04" db="EMBL/GenBank/DDBJ databases">
        <title>Evolutionary Origins and Diversification of the Mycorrhizal Mutualists.</title>
        <authorList>
            <consortium name="DOE Joint Genome Institute"/>
            <consortium name="Mycorrhizal Genomics Consortium"/>
            <person name="Kohler A."/>
            <person name="Kuo A."/>
            <person name="Nagy L.G."/>
            <person name="Floudas D."/>
            <person name="Copeland A."/>
            <person name="Barry K.W."/>
            <person name="Cichocki N."/>
            <person name="Veneault-Fourrey C."/>
            <person name="LaButti K."/>
            <person name="Lindquist E.A."/>
            <person name="Lipzen A."/>
            <person name="Lundell T."/>
            <person name="Morin E."/>
            <person name="Murat C."/>
            <person name="Riley R."/>
            <person name="Ohm R."/>
            <person name="Sun H."/>
            <person name="Tunlid A."/>
            <person name="Henrissat B."/>
            <person name="Grigoriev I.V."/>
            <person name="Hibbett D.S."/>
            <person name="Martin F."/>
        </authorList>
    </citation>
    <scope>NUCLEOTIDE SEQUENCE [LARGE SCALE GENOMIC DNA]</scope>
    <source>
        <strain evidence="3 4">Koide BX008</strain>
    </source>
</reference>
<keyword evidence="4" id="KW-1185">Reference proteome</keyword>
<dbReference type="AlphaFoldDB" id="A0A0C2WP08"/>
<dbReference type="GO" id="GO:0140662">
    <property type="term" value="F:ATP-dependent protein folding chaperone"/>
    <property type="evidence" value="ECO:0007669"/>
    <property type="project" value="InterPro"/>
</dbReference>
<evidence type="ECO:0000256" key="1">
    <source>
        <dbReference type="ARBA" id="ARBA00022741"/>
    </source>
</evidence>
<dbReference type="Pfam" id="PF00012">
    <property type="entry name" value="HSP70"/>
    <property type="match status" value="1"/>
</dbReference>
<dbReference type="Gene3D" id="3.30.420.40">
    <property type="match status" value="2"/>
</dbReference>
<dbReference type="EMBL" id="KN818351">
    <property type="protein sequence ID" value="KIL57963.1"/>
    <property type="molecule type" value="Genomic_DNA"/>
</dbReference>
<dbReference type="InterPro" id="IPR043129">
    <property type="entry name" value="ATPase_NBD"/>
</dbReference>
<dbReference type="SUPFAM" id="SSF53067">
    <property type="entry name" value="Actin-like ATPase domain"/>
    <property type="match status" value="1"/>
</dbReference>
<evidence type="ECO:0000313" key="3">
    <source>
        <dbReference type="EMBL" id="KIL57963.1"/>
    </source>
</evidence>
<dbReference type="GO" id="GO:0005524">
    <property type="term" value="F:ATP binding"/>
    <property type="evidence" value="ECO:0007669"/>
    <property type="project" value="UniProtKB-KW"/>
</dbReference>
<organism evidence="3 4">
    <name type="scientific">Amanita muscaria (strain Koide BX008)</name>
    <dbReference type="NCBI Taxonomy" id="946122"/>
    <lineage>
        <taxon>Eukaryota</taxon>
        <taxon>Fungi</taxon>
        <taxon>Dikarya</taxon>
        <taxon>Basidiomycota</taxon>
        <taxon>Agaricomycotina</taxon>
        <taxon>Agaricomycetes</taxon>
        <taxon>Agaricomycetidae</taxon>
        <taxon>Agaricales</taxon>
        <taxon>Pluteineae</taxon>
        <taxon>Amanitaceae</taxon>
        <taxon>Amanita</taxon>
    </lineage>
</organism>
<keyword evidence="1" id="KW-0547">Nucleotide-binding</keyword>
<name>A0A0C2WP08_AMAMK</name>
<dbReference type="InterPro" id="IPR013126">
    <property type="entry name" value="Hsp_70_fam"/>
</dbReference>
<dbReference type="STRING" id="946122.A0A0C2WP08"/>
<dbReference type="Proteomes" id="UP000054549">
    <property type="component" value="Unassembled WGS sequence"/>
</dbReference>
<dbReference type="CDD" id="cd10170">
    <property type="entry name" value="ASKHA_NBD_HSP70"/>
    <property type="match status" value="1"/>
</dbReference>
<dbReference type="PANTHER" id="PTHR14187:SF5">
    <property type="entry name" value="HEAT SHOCK 70 KDA PROTEIN 12A"/>
    <property type="match status" value="1"/>
</dbReference>
<gene>
    <name evidence="3" type="ORF">M378DRAFT_355955</name>
</gene>
<protein>
    <submittedName>
        <fullName evidence="3">Uncharacterized protein</fullName>
    </submittedName>
</protein>
<evidence type="ECO:0000256" key="2">
    <source>
        <dbReference type="ARBA" id="ARBA00022840"/>
    </source>
</evidence>
<dbReference type="OrthoDB" id="2963168at2759"/>
<dbReference type="PANTHER" id="PTHR14187">
    <property type="entry name" value="ALPHA KINASE/ELONGATION FACTOR 2 KINASE"/>
    <property type="match status" value="1"/>
</dbReference>
<sequence length="293" mass="32137">MREAAVAAGLVNQFLAAERITFVTEGEANLHFCLDKNPDLRKERDGLLVVDCGGGTIDLSAYSQTEEGTFREIASPSCLLQGSIFVTSRARDHFKGRFKDSDFGSDDDIETMAKAFDKPGGVKCMFSSPSVPYYVKFGGLRDTDQNFGISGGKFRVEGAQVAKFFEPAAQDIIGGIKDQCDKANKNSSSIKFILLAGGFGRSNYLWTKLNDYFGARGIVVLRLDSAQLIASNKAVPDGAVSYYLMRNAHDSTSVLGETGIKKRERTDTEDERASLESCLPPFYTIQPTHDIRF</sequence>
<keyword evidence="2" id="KW-0067">ATP-binding</keyword>
<evidence type="ECO:0000313" key="4">
    <source>
        <dbReference type="Proteomes" id="UP000054549"/>
    </source>
</evidence>
<dbReference type="Gene3D" id="3.90.640.10">
    <property type="entry name" value="Actin, Chain A, domain 4"/>
    <property type="match status" value="1"/>
</dbReference>